<evidence type="ECO:0000313" key="2">
    <source>
        <dbReference type="EMBL" id="PAU82077.1"/>
    </source>
</evidence>
<keyword evidence="1" id="KW-1133">Transmembrane helix</keyword>
<accession>A0A2A2FBL8</accession>
<dbReference type="InterPro" id="IPR035965">
    <property type="entry name" value="PAS-like_dom_sf"/>
</dbReference>
<dbReference type="SUPFAM" id="SSF55785">
    <property type="entry name" value="PYP-like sensor domain (PAS domain)"/>
    <property type="match status" value="1"/>
</dbReference>
<protein>
    <recommendedName>
        <fullName evidence="4">PAS domain-containing protein</fullName>
    </recommendedName>
</protein>
<dbReference type="RefSeq" id="WP_095616174.1">
    <property type="nucleotide sequence ID" value="NZ_NSKD01000001.1"/>
</dbReference>
<proteinExistence type="predicted"/>
<feature type="transmembrane region" description="Helical" evidence="1">
    <location>
        <begin position="17"/>
        <end position="35"/>
    </location>
</feature>
<feature type="transmembrane region" description="Helical" evidence="1">
    <location>
        <begin position="55"/>
        <end position="76"/>
    </location>
</feature>
<organism evidence="2 3">
    <name type="scientific">Halovibrio salipaludis</name>
    <dbReference type="NCBI Taxonomy" id="2032626"/>
    <lineage>
        <taxon>Bacteria</taxon>
        <taxon>Pseudomonadati</taxon>
        <taxon>Pseudomonadota</taxon>
        <taxon>Gammaproteobacteria</taxon>
        <taxon>Oceanospirillales</taxon>
        <taxon>Halomonadaceae</taxon>
        <taxon>Halovibrio</taxon>
    </lineage>
</organism>
<sequence>MEPESVPDTDQPGWYRALPPIVLGVGLALSLLLWSETRQALTRAATTGDDPVFPGLLLLCGILLSVGMALVTWQLVRAHRLMIRREVRLERLRQRDSRALENKRLEKEVMSRALSDSEQRTRDFIRLGTGIALELDDARTIGYVSPQVEIWLGHTPSTLAGERFATLLPESEHERLDEALETSRREARHTSLDTWLTEPGGGTLSVHLRICAIVDALSHCQGFRVVASPRGPIE</sequence>
<keyword evidence="1" id="KW-0472">Membrane</keyword>
<evidence type="ECO:0000256" key="1">
    <source>
        <dbReference type="SAM" id="Phobius"/>
    </source>
</evidence>
<dbReference type="EMBL" id="NSKD01000001">
    <property type="protein sequence ID" value="PAU82077.1"/>
    <property type="molecule type" value="Genomic_DNA"/>
</dbReference>
<gene>
    <name evidence="2" type="ORF">CK501_02700</name>
</gene>
<name>A0A2A2FBL8_9GAMM</name>
<evidence type="ECO:0000313" key="3">
    <source>
        <dbReference type="Proteomes" id="UP000218896"/>
    </source>
</evidence>
<dbReference type="AlphaFoldDB" id="A0A2A2FBL8"/>
<keyword evidence="3" id="KW-1185">Reference proteome</keyword>
<comment type="caution">
    <text evidence="2">The sequence shown here is derived from an EMBL/GenBank/DDBJ whole genome shotgun (WGS) entry which is preliminary data.</text>
</comment>
<dbReference type="Proteomes" id="UP000218896">
    <property type="component" value="Unassembled WGS sequence"/>
</dbReference>
<keyword evidence="1" id="KW-0812">Transmembrane</keyword>
<dbReference type="OrthoDB" id="6347338at2"/>
<evidence type="ECO:0008006" key="4">
    <source>
        <dbReference type="Google" id="ProtNLM"/>
    </source>
</evidence>
<dbReference type="Gene3D" id="3.30.450.20">
    <property type="entry name" value="PAS domain"/>
    <property type="match status" value="1"/>
</dbReference>
<reference evidence="2 3" key="1">
    <citation type="submission" date="2017-08" db="EMBL/GenBank/DDBJ databases">
        <title>Halovibrio sewagensis sp. nov., isolated from wastewater of high salinity.</title>
        <authorList>
            <person name="Dong X."/>
            <person name="Zhang G."/>
        </authorList>
    </citation>
    <scope>NUCLEOTIDE SEQUENCE [LARGE SCALE GENOMIC DNA]</scope>
    <source>
        <strain evidence="2 3">YL5-2</strain>
    </source>
</reference>